<evidence type="ECO:0000313" key="2">
    <source>
        <dbReference type="EMBL" id="GIY59181.1"/>
    </source>
</evidence>
<protein>
    <submittedName>
        <fullName evidence="2">Uncharacterized protein</fullName>
    </submittedName>
</protein>
<proteinExistence type="predicted"/>
<dbReference type="Proteomes" id="UP001054837">
    <property type="component" value="Unassembled WGS sequence"/>
</dbReference>
<feature type="region of interest" description="Disordered" evidence="1">
    <location>
        <begin position="81"/>
        <end position="102"/>
    </location>
</feature>
<name>A0AAV4UMY3_9ARAC</name>
<organism evidence="2 3">
    <name type="scientific">Caerostris darwini</name>
    <dbReference type="NCBI Taxonomy" id="1538125"/>
    <lineage>
        <taxon>Eukaryota</taxon>
        <taxon>Metazoa</taxon>
        <taxon>Ecdysozoa</taxon>
        <taxon>Arthropoda</taxon>
        <taxon>Chelicerata</taxon>
        <taxon>Arachnida</taxon>
        <taxon>Araneae</taxon>
        <taxon>Araneomorphae</taxon>
        <taxon>Entelegynae</taxon>
        <taxon>Araneoidea</taxon>
        <taxon>Araneidae</taxon>
        <taxon>Caerostris</taxon>
    </lineage>
</organism>
<dbReference type="AlphaFoldDB" id="A0AAV4UMY3"/>
<feature type="compositionally biased region" description="Polar residues" evidence="1">
    <location>
        <begin position="86"/>
        <end position="96"/>
    </location>
</feature>
<evidence type="ECO:0000256" key="1">
    <source>
        <dbReference type="SAM" id="MobiDB-lite"/>
    </source>
</evidence>
<sequence length="102" mass="11672">MGSMFYCNHTFRSLELVPQTVINRNVQDALKVLNARLGNLQNRTRTFDWEFASMDPDNPITQVSKTPSDAEFPCDWDDEDNEMNKEINSCPNTPRTPSDCKG</sequence>
<comment type="caution">
    <text evidence="2">The sequence shown here is derived from an EMBL/GenBank/DDBJ whole genome shotgun (WGS) entry which is preliminary data.</text>
</comment>
<gene>
    <name evidence="2" type="primary">AVEN_33696_1</name>
    <name evidence="2" type="ORF">CDAR_99421</name>
</gene>
<accession>A0AAV4UMY3</accession>
<dbReference type="EMBL" id="BPLQ01011628">
    <property type="protein sequence ID" value="GIY59181.1"/>
    <property type="molecule type" value="Genomic_DNA"/>
</dbReference>
<keyword evidence="3" id="KW-1185">Reference proteome</keyword>
<reference evidence="2 3" key="1">
    <citation type="submission" date="2021-06" db="EMBL/GenBank/DDBJ databases">
        <title>Caerostris darwini draft genome.</title>
        <authorList>
            <person name="Kono N."/>
            <person name="Arakawa K."/>
        </authorList>
    </citation>
    <scope>NUCLEOTIDE SEQUENCE [LARGE SCALE GENOMIC DNA]</scope>
</reference>
<evidence type="ECO:0000313" key="3">
    <source>
        <dbReference type="Proteomes" id="UP001054837"/>
    </source>
</evidence>